<dbReference type="EMBL" id="JAVYJV010000001">
    <property type="protein sequence ID" value="KAK4380468.1"/>
    <property type="molecule type" value="Genomic_DNA"/>
</dbReference>
<reference evidence="3" key="1">
    <citation type="submission" date="2023-12" db="EMBL/GenBank/DDBJ databases">
        <title>Genome assembly of Anisodus tanguticus.</title>
        <authorList>
            <person name="Wang Y.-J."/>
        </authorList>
    </citation>
    <scope>NUCLEOTIDE SEQUENCE</scope>
    <source>
        <strain evidence="3">KB-2021</strain>
        <tissue evidence="3">Leaf</tissue>
    </source>
</reference>
<dbReference type="AlphaFoldDB" id="A0AAE1VRV9"/>
<organism evidence="3 4">
    <name type="scientific">Anisodus tanguticus</name>
    <dbReference type="NCBI Taxonomy" id="243964"/>
    <lineage>
        <taxon>Eukaryota</taxon>
        <taxon>Viridiplantae</taxon>
        <taxon>Streptophyta</taxon>
        <taxon>Embryophyta</taxon>
        <taxon>Tracheophyta</taxon>
        <taxon>Spermatophyta</taxon>
        <taxon>Magnoliopsida</taxon>
        <taxon>eudicotyledons</taxon>
        <taxon>Gunneridae</taxon>
        <taxon>Pentapetalae</taxon>
        <taxon>asterids</taxon>
        <taxon>lamiids</taxon>
        <taxon>Solanales</taxon>
        <taxon>Solanaceae</taxon>
        <taxon>Solanoideae</taxon>
        <taxon>Hyoscyameae</taxon>
        <taxon>Anisodus</taxon>
    </lineage>
</organism>
<dbReference type="SUPFAM" id="SSF50891">
    <property type="entry name" value="Cyclophilin-like"/>
    <property type="match status" value="1"/>
</dbReference>
<dbReference type="InterPro" id="IPR002130">
    <property type="entry name" value="Cyclophilin-type_PPIase_dom"/>
</dbReference>
<dbReference type="PANTHER" id="PTHR47511:SF1">
    <property type="entry name" value="PEPTIDYL-PROLYL CIS-TRANS ISOMERASE CYP23"/>
    <property type="match status" value="1"/>
</dbReference>
<keyword evidence="1" id="KW-0732">Signal</keyword>
<feature type="signal peptide" evidence="1">
    <location>
        <begin position="1"/>
        <end position="26"/>
    </location>
</feature>
<evidence type="ECO:0000259" key="2">
    <source>
        <dbReference type="Pfam" id="PF00160"/>
    </source>
</evidence>
<gene>
    <name evidence="3" type="ORF">RND71_002330</name>
</gene>
<dbReference type="InterPro" id="IPR029000">
    <property type="entry name" value="Cyclophilin-like_dom_sf"/>
</dbReference>
<dbReference type="GO" id="GO:0003755">
    <property type="term" value="F:peptidyl-prolyl cis-trans isomerase activity"/>
    <property type="evidence" value="ECO:0007669"/>
    <property type="project" value="InterPro"/>
</dbReference>
<dbReference type="InterPro" id="IPR044233">
    <property type="entry name" value="CYP23-like"/>
</dbReference>
<protein>
    <recommendedName>
        <fullName evidence="2">PPIase cyclophilin-type domain-containing protein</fullName>
    </recommendedName>
</protein>
<dbReference type="Proteomes" id="UP001291623">
    <property type="component" value="Unassembled WGS sequence"/>
</dbReference>
<keyword evidence="4" id="KW-1185">Reference proteome</keyword>
<name>A0AAE1VRV9_9SOLA</name>
<dbReference type="Pfam" id="PF00160">
    <property type="entry name" value="Pro_isomerase"/>
    <property type="match status" value="1"/>
</dbReference>
<dbReference type="Gene3D" id="2.40.100.10">
    <property type="entry name" value="Cyclophilin-like"/>
    <property type="match status" value="1"/>
</dbReference>
<evidence type="ECO:0000256" key="1">
    <source>
        <dbReference type="SAM" id="SignalP"/>
    </source>
</evidence>
<feature type="domain" description="PPIase cyclophilin-type" evidence="2">
    <location>
        <begin position="39"/>
        <end position="78"/>
    </location>
</feature>
<accession>A0AAE1VRV9</accession>
<sequence length="81" mass="9236">MSIAKRVSLFIAYITLLSFVPKGTYAFELEFGSTPIWLTNYGYIEFGFYPSVAPKTVEHIFKVVRLGGYNTNHFFRVTASN</sequence>
<feature type="chain" id="PRO_5041989719" description="PPIase cyclophilin-type domain-containing protein" evidence="1">
    <location>
        <begin position="27"/>
        <end position="81"/>
    </location>
</feature>
<evidence type="ECO:0000313" key="4">
    <source>
        <dbReference type="Proteomes" id="UP001291623"/>
    </source>
</evidence>
<comment type="caution">
    <text evidence="3">The sequence shown here is derived from an EMBL/GenBank/DDBJ whole genome shotgun (WGS) entry which is preliminary data.</text>
</comment>
<proteinExistence type="predicted"/>
<evidence type="ECO:0000313" key="3">
    <source>
        <dbReference type="EMBL" id="KAK4380468.1"/>
    </source>
</evidence>
<dbReference type="PANTHER" id="PTHR47511">
    <property type="entry name" value="PEPTIDYL-PROLYL CIS-TRANS ISOMERASE CYP23"/>
    <property type="match status" value="1"/>
</dbReference>